<accession>A0A1H6LYZ5</accession>
<sequence length="61" mass="7449">MKQLSKTQVTVRLRKAEDRNEWYVYLESYPVFIAGKNKPQRSREYLNRIVYVNRQQKVDTI</sequence>
<keyword evidence="2" id="KW-1185">Reference proteome</keyword>
<protein>
    <recommendedName>
        <fullName evidence="3">Arm DNA-binding domain-containing protein</fullName>
    </recommendedName>
</protein>
<evidence type="ECO:0000313" key="1">
    <source>
        <dbReference type="EMBL" id="SEH90341.1"/>
    </source>
</evidence>
<dbReference type="AlphaFoldDB" id="A0A1H6LYZ5"/>
<name>A0A1H6LYZ5_9FLAO</name>
<reference evidence="2" key="1">
    <citation type="submission" date="2016-10" db="EMBL/GenBank/DDBJ databases">
        <authorList>
            <person name="Varghese N."/>
            <person name="Submissions S."/>
        </authorList>
    </citation>
    <scope>NUCLEOTIDE SEQUENCE [LARGE SCALE GENOMIC DNA]</scope>
    <source>
        <strain evidence="2">DSM 19326</strain>
    </source>
</reference>
<dbReference type="STRING" id="420404.SAMN05421793_14818"/>
<dbReference type="Proteomes" id="UP000198555">
    <property type="component" value="Unassembled WGS sequence"/>
</dbReference>
<gene>
    <name evidence="1" type="ORF">SAMN05421793_14818</name>
</gene>
<evidence type="ECO:0008006" key="3">
    <source>
        <dbReference type="Google" id="ProtNLM"/>
    </source>
</evidence>
<organism evidence="1 2">
    <name type="scientific">Epilithonimonas hominis</name>
    <dbReference type="NCBI Taxonomy" id="420404"/>
    <lineage>
        <taxon>Bacteria</taxon>
        <taxon>Pseudomonadati</taxon>
        <taxon>Bacteroidota</taxon>
        <taxon>Flavobacteriia</taxon>
        <taxon>Flavobacteriales</taxon>
        <taxon>Weeksellaceae</taxon>
        <taxon>Chryseobacterium group</taxon>
        <taxon>Epilithonimonas</taxon>
    </lineage>
</organism>
<proteinExistence type="predicted"/>
<dbReference type="EMBL" id="FNWX01000048">
    <property type="protein sequence ID" value="SEH90341.1"/>
    <property type="molecule type" value="Genomic_DNA"/>
</dbReference>
<evidence type="ECO:0000313" key="2">
    <source>
        <dbReference type="Proteomes" id="UP000198555"/>
    </source>
</evidence>